<dbReference type="RefSeq" id="WP_057179421.1">
    <property type="nucleotide sequence ID" value="NZ_BDQM01000063.1"/>
</dbReference>
<dbReference type="EMBL" id="BDQM01000063">
    <property type="protein sequence ID" value="GAW97960.1"/>
    <property type="molecule type" value="Genomic_DNA"/>
</dbReference>
<gene>
    <name evidence="2" type="ORF">MTCD1_03615</name>
</gene>
<reference evidence="2 3" key="1">
    <citation type="submission" date="2017-06" db="EMBL/GenBank/DDBJ databases">
        <title>Whole Genome Sequences of Colwellia marinimaniae MTCD1.</title>
        <authorList>
            <person name="Kusumoto H."/>
            <person name="Inoue M."/>
            <person name="Tanikawa K."/>
            <person name="Maeji H."/>
            <person name="Cameron J.H."/>
            <person name="Bartlett D.H."/>
        </authorList>
    </citation>
    <scope>NUCLEOTIDE SEQUENCE [LARGE SCALE GENOMIC DNA]</scope>
    <source>
        <strain evidence="2 3">MTCD1</strain>
    </source>
</reference>
<comment type="caution">
    <text evidence="2">The sequence shown here is derived from an EMBL/GenBank/DDBJ whole genome shotgun (WGS) entry which is preliminary data.</text>
</comment>
<organism evidence="2 3">
    <name type="scientific">Colwellia marinimaniae</name>
    <dbReference type="NCBI Taxonomy" id="1513592"/>
    <lineage>
        <taxon>Bacteria</taxon>
        <taxon>Pseudomonadati</taxon>
        <taxon>Pseudomonadota</taxon>
        <taxon>Gammaproteobacteria</taxon>
        <taxon>Alteromonadales</taxon>
        <taxon>Colwelliaceae</taxon>
        <taxon>Colwellia</taxon>
    </lineage>
</organism>
<evidence type="ECO:0000256" key="1">
    <source>
        <dbReference type="SAM" id="Coils"/>
    </source>
</evidence>
<keyword evidence="3" id="KW-1185">Reference proteome</keyword>
<name>A0ABQ0N019_9GAMM</name>
<evidence type="ECO:0000313" key="3">
    <source>
        <dbReference type="Proteomes" id="UP000197068"/>
    </source>
</evidence>
<accession>A0ABQ0N019</accession>
<sequence length="82" mass="9406">MLIKINESEPEFVAFVDELKQHYSEATAAGAAKKAIVNHISVVNDLRKTKRKLERLEDILEEIKNIKQQQKGLQQALDILTY</sequence>
<evidence type="ECO:0000313" key="2">
    <source>
        <dbReference type="EMBL" id="GAW97960.1"/>
    </source>
</evidence>
<feature type="coiled-coil region" evidence="1">
    <location>
        <begin position="43"/>
        <end position="76"/>
    </location>
</feature>
<proteinExistence type="predicted"/>
<protein>
    <submittedName>
        <fullName evidence="2">Uncharacterized protein</fullName>
    </submittedName>
</protein>
<keyword evidence="1" id="KW-0175">Coiled coil</keyword>
<dbReference type="Proteomes" id="UP000197068">
    <property type="component" value="Unassembled WGS sequence"/>
</dbReference>